<feature type="region of interest" description="Disordered" evidence="8">
    <location>
        <begin position="287"/>
        <end position="338"/>
    </location>
</feature>
<comment type="caution">
    <text evidence="11">The sequence shown here is derived from an EMBL/GenBank/DDBJ whole genome shotgun (WGS) entry which is preliminary data.</text>
</comment>
<feature type="compositionally biased region" description="Polar residues" evidence="8">
    <location>
        <begin position="316"/>
        <end position="326"/>
    </location>
</feature>
<proteinExistence type="inferred from homology"/>
<dbReference type="OrthoDB" id="1684416at2759"/>
<dbReference type="AlphaFoldDB" id="A0A3S1A1N1"/>
<evidence type="ECO:0000313" key="11">
    <source>
        <dbReference type="EMBL" id="RUS88332.1"/>
    </source>
</evidence>
<dbReference type="GO" id="GO:0005634">
    <property type="term" value="C:nucleus"/>
    <property type="evidence" value="ECO:0007669"/>
    <property type="project" value="UniProtKB-SubCell"/>
</dbReference>
<dbReference type="GO" id="GO:0005819">
    <property type="term" value="C:spindle"/>
    <property type="evidence" value="ECO:0007669"/>
    <property type="project" value="UniProtKB-SubCell"/>
</dbReference>
<evidence type="ECO:0000256" key="3">
    <source>
        <dbReference type="ARBA" id="ARBA00005885"/>
    </source>
</evidence>
<evidence type="ECO:0000259" key="9">
    <source>
        <dbReference type="Pfam" id="PF06886"/>
    </source>
</evidence>
<evidence type="ECO:0000259" key="10">
    <source>
        <dbReference type="Pfam" id="PF12214"/>
    </source>
</evidence>
<accession>A0A3S1A1N1</accession>
<protein>
    <recommendedName>
        <fullName evidence="13">TPX2 C-terminal domain-containing protein</fullName>
    </recommendedName>
</protein>
<feature type="compositionally biased region" description="Basic and acidic residues" evidence="8">
    <location>
        <begin position="234"/>
        <end position="248"/>
    </location>
</feature>
<feature type="coiled-coil region" evidence="7">
    <location>
        <begin position="634"/>
        <end position="666"/>
    </location>
</feature>
<name>A0A3S1A1N1_ELYCH</name>
<dbReference type="GO" id="GO:0060236">
    <property type="term" value="P:regulation of mitotic spindle organization"/>
    <property type="evidence" value="ECO:0007669"/>
    <property type="project" value="InterPro"/>
</dbReference>
<feature type="region of interest" description="Disordered" evidence="8">
    <location>
        <begin position="212"/>
        <end position="269"/>
    </location>
</feature>
<comment type="subcellular location">
    <subcellularLocation>
        <location evidence="2">Cytoplasm</location>
        <location evidence="2">Cytoskeleton</location>
        <location evidence="2">Spindle</location>
    </subcellularLocation>
    <subcellularLocation>
        <location evidence="1">Nucleus</location>
    </subcellularLocation>
</comment>
<gene>
    <name evidence="11" type="ORF">EGW08_003903</name>
</gene>
<dbReference type="GO" id="GO:0005874">
    <property type="term" value="C:microtubule"/>
    <property type="evidence" value="ECO:0007669"/>
    <property type="project" value="InterPro"/>
</dbReference>
<evidence type="ECO:0008006" key="13">
    <source>
        <dbReference type="Google" id="ProtNLM"/>
    </source>
</evidence>
<dbReference type="InterPro" id="IPR009675">
    <property type="entry name" value="TPX2_fam"/>
</dbReference>
<feature type="domain" description="TPX2 C-terminal" evidence="9">
    <location>
        <begin position="616"/>
        <end position="690"/>
    </location>
</feature>
<keyword evidence="12" id="KW-1185">Reference proteome</keyword>
<feature type="domain" description="TPX2 central" evidence="10">
    <location>
        <begin position="321"/>
        <end position="450"/>
    </location>
</feature>
<evidence type="ECO:0000256" key="2">
    <source>
        <dbReference type="ARBA" id="ARBA00004186"/>
    </source>
</evidence>
<dbReference type="InterPro" id="IPR027329">
    <property type="entry name" value="TPX2_C"/>
</dbReference>
<dbReference type="PANTHER" id="PTHR14326:SF44">
    <property type="entry name" value="TARGETING PROTEIN FOR XKLP2"/>
    <property type="match status" value="1"/>
</dbReference>
<evidence type="ECO:0000313" key="12">
    <source>
        <dbReference type="Proteomes" id="UP000271974"/>
    </source>
</evidence>
<feature type="compositionally biased region" description="Basic and acidic residues" evidence="8">
    <location>
        <begin position="500"/>
        <end position="509"/>
    </location>
</feature>
<feature type="region of interest" description="Disordered" evidence="8">
    <location>
        <begin position="531"/>
        <end position="553"/>
    </location>
</feature>
<keyword evidence="6" id="KW-0539">Nucleus</keyword>
<evidence type="ECO:0000256" key="1">
    <source>
        <dbReference type="ARBA" id="ARBA00004123"/>
    </source>
</evidence>
<feature type="region of interest" description="Disordered" evidence="8">
    <location>
        <begin position="27"/>
        <end position="165"/>
    </location>
</feature>
<dbReference type="InterPro" id="IPR027330">
    <property type="entry name" value="TPX2_central_dom"/>
</dbReference>
<feature type="region of interest" description="Disordered" evidence="8">
    <location>
        <begin position="461"/>
        <end position="515"/>
    </location>
</feature>
<evidence type="ECO:0000256" key="6">
    <source>
        <dbReference type="ARBA" id="ARBA00023242"/>
    </source>
</evidence>
<reference evidence="11 12" key="1">
    <citation type="submission" date="2019-01" db="EMBL/GenBank/DDBJ databases">
        <title>A draft genome assembly of the solar-powered sea slug Elysia chlorotica.</title>
        <authorList>
            <person name="Cai H."/>
            <person name="Li Q."/>
            <person name="Fang X."/>
            <person name="Li J."/>
            <person name="Curtis N.E."/>
            <person name="Altenburger A."/>
            <person name="Shibata T."/>
            <person name="Feng M."/>
            <person name="Maeda T."/>
            <person name="Schwartz J.A."/>
            <person name="Shigenobu S."/>
            <person name="Lundholm N."/>
            <person name="Nishiyama T."/>
            <person name="Yang H."/>
            <person name="Hasebe M."/>
            <person name="Li S."/>
            <person name="Pierce S.K."/>
            <person name="Wang J."/>
        </authorList>
    </citation>
    <scope>NUCLEOTIDE SEQUENCE [LARGE SCALE GENOMIC DNA]</scope>
    <source>
        <strain evidence="11">EC2010</strain>
        <tissue evidence="11">Whole organism of an adult</tissue>
    </source>
</reference>
<feature type="compositionally biased region" description="Basic and acidic residues" evidence="8">
    <location>
        <begin position="110"/>
        <end position="121"/>
    </location>
</feature>
<dbReference type="Proteomes" id="UP000271974">
    <property type="component" value="Unassembled WGS sequence"/>
</dbReference>
<comment type="similarity">
    <text evidence="3">Belongs to the TPX2 family.</text>
</comment>
<dbReference type="EMBL" id="RQTK01000086">
    <property type="protein sequence ID" value="RUS88332.1"/>
    <property type="molecule type" value="Genomic_DNA"/>
</dbReference>
<evidence type="ECO:0000256" key="7">
    <source>
        <dbReference type="SAM" id="Coils"/>
    </source>
</evidence>
<feature type="region of interest" description="Disordered" evidence="8">
    <location>
        <begin position="683"/>
        <end position="708"/>
    </location>
</feature>
<evidence type="ECO:0000256" key="4">
    <source>
        <dbReference type="ARBA" id="ARBA00022490"/>
    </source>
</evidence>
<dbReference type="Pfam" id="PF12214">
    <property type="entry name" value="TPX2_importin"/>
    <property type="match status" value="1"/>
</dbReference>
<keyword evidence="4" id="KW-0963">Cytoplasm</keyword>
<keyword evidence="5" id="KW-0206">Cytoskeleton</keyword>
<organism evidence="11 12">
    <name type="scientific">Elysia chlorotica</name>
    <name type="common">Eastern emerald elysia</name>
    <name type="synonym">Sea slug</name>
    <dbReference type="NCBI Taxonomy" id="188477"/>
    <lineage>
        <taxon>Eukaryota</taxon>
        <taxon>Metazoa</taxon>
        <taxon>Spiralia</taxon>
        <taxon>Lophotrochozoa</taxon>
        <taxon>Mollusca</taxon>
        <taxon>Gastropoda</taxon>
        <taxon>Heterobranchia</taxon>
        <taxon>Euthyneura</taxon>
        <taxon>Panpulmonata</taxon>
        <taxon>Sacoglossa</taxon>
        <taxon>Placobranchoidea</taxon>
        <taxon>Plakobranchidae</taxon>
        <taxon>Elysia</taxon>
    </lineage>
</organism>
<sequence>MARHYEFDAPKFVDFMQIAEGYEDSDTDTWFDHRTEDDLGFPNVANETTKSIPKKPARAAIAHEKPARVRVNNATSSTCPSPPKQSKPSSGCAAEDSASPSANTRSKSRRSVDDVAQRLETPDLNSSKGSVRNKALGMSGGKQPHKLMRSNSKISSSASNLHKTSEQLELEKIAAMRAETARARKLAQDSCKKALNGRNVIPVRSAKPVTMPEAFSFSTDGRLKKNNQAPASDQKAKDFAASLRDARATSKAHQQHLTRPQPFKLSHSKNTASVPKFISDAEKTANFSKKTPQRFRSMPKNIGKPLPDSCKPMTGIRQSPRLTVPQSPGLASKGRTRPVHALSRQEMEQLEFEKHQKEQFKAHPVNHKIFQQCQVGVPKVEPKPLTIPSEFALTKRRSMSTGDLRAALQDVEEDHHRFQAKPVNPKIFQGPMGVKPVEPAAPTVPESPAFALKNRFRIHKEPKPQEEPQRIPRANRVPHDGLPFRPKVDHKHTVPEPFQVEERSKEMLTRRQQKIQQVLEEERKAHEFHASCLPSLDPDQLPQKQLKPATKPEPFELYVDKRGKEYQAQFQAKQMEEEKRMQKKAAVFKAGPSFVTQKKAFHPQASTKPLTEIDEFQLNTDIRAASREQYDQHIKQREATFEAIKRQKAEQQEAEERAAVMRMRKEAVHVAGGIKKYKAPVIKPSDMPLTQAQSPKFSDRFRIRRRSQ</sequence>
<dbReference type="Pfam" id="PF06886">
    <property type="entry name" value="TPX2"/>
    <property type="match status" value="1"/>
</dbReference>
<keyword evidence="7" id="KW-0175">Coiled coil</keyword>
<feature type="compositionally biased region" description="Low complexity" evidence="8">
    <location>
        <begin position="150"/>
        <end position="159"/>
    </location>
</feature>
<evidence type="ECO:0000256" key="8">
    <source>
        <dbReference type="SAM" id="MobiDB-lite"/>
    </source>
</evidence>
<feature type="compositionally biased region" description="Basic and acidic residues" evidence="8">
    <location>
        <begin position="461"/>
        <end position="470"/>
    </location>
</feature>
<dbReference type="PANTHER" id="PTHR14326">
    <property type="entry name" value="TARGETING PROTEIN FOR XKLP2"/>
    <property type="match status" value="1"/>
</dbReference>
<evidence type="ECO:0000256" key="5">
    <source>
        <dbReference type="ARBA" id="ARBA00023212"/>
    </source>
</evidence>
<dbReference type="STRING" id="188477.A0A3S1A1N1"/>